<evidence type="ECO:0000256" key="1">
    <source>
        <dbReference type="SAM" id="Coils"/>
    </source>
</evidence>
<reference evidence="2" key="1">
    <citation type="submission" date="2021-01" db="EMBL/GenBank/DDBJ databases">
        <title>Whole genome shotgun sequence of Virgisporangium aliadipatigenens NBRC 105644.</title>
        <authorList>
            <person name="Komaki H."/>
            <person name="Tamura T."/>
        </authorList>
    </citation>
    <scope>NUCLEOTIDE SEQUENCE</scope>
    <source>
        <strain evidence="2">NBRC 105644</strain>
    </source>
</reference>
<feature type="coiled-coil region" evidence="1">
    <location>
        <begin position="45"/>
        <end position="72"/>
    </location>
</feature>
<evidence type="ECO:0000313" key="2">
    <source>
        <dbReference type="EMBL" id="GIJ48356.1"/>
    </source>
</evidence>
<evidence type="ECO:0000313" key="3">
    <source>
        <dbReference type="Proteomes" id="UP000619260"/>
    </source>
</evidence>
<proteinExistence type="predicted"/>
<organism evidence="2 3">
    <name type="scientific">Virgisporangium aliadipatigenens</name>
    <dbReference type="NCBI Taxonomy" id="741659"/>
    <lineage>
        <taxon>Bacteria</taxon>
        <taxon>Bacillati</taxon>
        <taxon>Actinomycetota</taxon>
        <taxon>Actinomycetes</taxon>
        <taxon>Micromonosporales</taxon>
        <taxon>Micromonosporaceae</taxon>
        <taxon>Virgisporangium</taxon>
    </lineage>
</organism>
<gene>
    <name evidence="2" type="ORF">Val02_52420</name>
</gene>
<dbReference type="RefSeq" id="WP_203901844.1">
    <property type="nucleotide sequence ID" value="NZ_BOPF01000020.1"/>
</dbReference>
<dbReference type="Proteomes" id="UP000619260">
    <property type="component" value="Unassembled WGS sequence"/>
</dbReference>
<keyword evidence="3" id="KW-1185">Reference proteome</keyword>
<protein>
    <submittedName>
        <fullName evidence="2">Uncharacterized protein</fullName>
    </submittedName>
</protein>
<name>A0A8J4DSN6_9ACTN</name>
<sequence>MSGQIGVIVLAPAVVPVALLAAGAGTAGYALGKLADVAIERERRIREARIEQARATDRYRALRDQVERARRQFGDAIGALPEAPADGLNAWVDAAERRLAAELGAARSHKIMAAVRRAVTELAAPTPAEDLEESLRRVLARLDPAAADADTRQLEAWAAQALTAPSPATARRLLDDLRHSVDTVNRAVARRRDRLAGLAARLREQTGPLIDAALALLETAGEAPDRATPDWAALEATVDDAIARTREAAVRDYTAWALRESLREIGVESEEDFAVLLAADGMAHVRHPGREDVAVRVRHRPEDGALHFNLVAPHGDDVAPDPEAERQWCAAFDALVPALAERHIEVRVTHRREDVEAQRVGVFPFERRQRSRRTAPRERKRER</sequence>
<dbReference type="EMBL" id="BOPF01000020">
    <property type="protein sequence ID" value="GIJ48356.1"/>
    <property type="molecule type" value="Genomic_DNA"/>
</dbReference>
<dbReference type="AlphaFoldDB" id="A0A8J4DSN6"/>
<comment type="caution">
    <text evidence="2">The sequence shown here is derived from an EMBL/GenBank/DDBJ whole genome shotgun (WGS) entry which is preliminary data.</text>
</comment>
<accession>A0A8J4DSN6</accession>
<keyword evidence="1" id="KW-0175">Coiled coil</keyword>